<proteinExistence type="predicted"/>
<dbReference type="PROSITE" id="PS50888">
    <property type="entry name" value="BHLH"/>
    <property type="match status" value="1"/>
</dbReference>
<evidence type="ECO:0000256" key="3">
    <source>
        <dbReference type="ARBA" id="ARBA00023015"/>
    </source>
</evidence>
<keyword evidence="5" id="KW-0539">Nucleus</keyword>
<dbReference type="GO" id="GO:0003677">
    <property type="term" value="F:DNA binding"/>
    <property type="evidence" value="ECO:0007669"/>
    <property type="project" value="InterPro"/>
</dbReference>
<feature type="region of interest" description="Disordered" evidence="6">
    <location>
        <begin position="178"/>
        <end position="222"/>
    </location>
</feature>
<dbReference type="GO" id="GO:0005634">
    <property type="term" value="C:nucleus"/>
    <property type="evidence" value="ECO:0007669"/>
    <property type="project" value="UniProtKB-SubCell"/>
</dbReference>
<dbReference type="InterPro" id="IPR050370">
    <property type="entry name" value="HES_HEY"/>
</dbReference>
<dbReference type="GeneTree" id="ENSGT00940000165786"/>
<dbReference type="PANTHER" id="PTHR10985">
    <property type="entry name" value="BASIC HELIX-LOOP-HELIX TRANSCRIPTION FACTOR, HES-RELATED"/>
    <property type="match status" value="1"/>
</dbReference>
<feature type="compositionally biased region" description="Polar residues" evidence="6">
    <location>
        <begin position="182"/>
        <end position="193"/>
    </location>
</feature>
<organism evidence="9 10">
    <name type="scientific">Pelodiscus sinensis</name>
    <name type="common">Chinese softshell turtle</name>
    <name type="synonym">Trionyx sinensis</name>
    <dbReference type="NCBI Taxonomy" id="13735"/>
    <lineage>
        <taxon>Eukaryota</taxon>
        <taxon>Metazoa</taxon>
        <taxon>Chordata</taxon>
        <taxon>Craniata</taxon>
        <taxon>Vertebrata</taxon>
        <taxon>Euteleostomi</taxon>
        <taxon>Archelosauria</taxon>
        <taxon>Testudinata</taxon>
        <taxon>Testudines</taxon>
        <taxon>Cryptodira</taxon>
        <taxon>Trionychia</taxon>
        <taxon>Trionychidae</taxon>
        <taxon>Pelodiscus</taxon>
    </lineage>
</organism>
<name>K7FCN5_PELSI</name>
<comment type="subcellular location">
    <subcellularLocation>
        <location evidence="1">Nucleus</location>
    </subcellularLocation>
</comment>
<keyword evidence="2" id="KW-0678">Repressor</keyword>
<dbReference type="OMA" id="RERIMPA"/>
<dbReference type="HOGENOM" id="CLU_068550_2_3_1"/>
<feature type="domain" description="Orange" evidence="8">
    <location>
        <begin position="66"/>
        <end position="99"/>
    </location>
</feature>
<dbReference type="SMART" id="SM00511">
    <property type="entry name" value="ORANGE"/>
    <property type="match status" value="1"/>
</dbReference>
<dbReference type="Proteomes" id="UP000007267">
    <property type="component" value="Unassembled WGS sequence"/>
</dbReference>
<reference evidence="10" key="1">
    <citation type="submission" date="2011-10" db="EMBL/GenBank/DDBJ databases">
        <authorList>
            <consortium name="Soft-shell Turtle Genome Consortium"/>
        </authorList>
    </citation>
    <scope>NUCLEOTIDE SEQUENCE [LARGE SCALE GENOMIC DNA]</scope>
    <source>
        <strain evidence="10">Daiwa-1</strain>
    </source>
</reference>
<dbReference type="Ensembl" id="ENSPSIT00000005829.1">
    <property type="protein sequence ID" value="ENSPSIP00000005795.1"/>
    <property type="gene ID" value="ENSPSIG00000005390.1"/>
</dbReference>
<sequence>MEKRRRDRMNRSLERLRILLLEATQDERLKNPKVEKAEILQKTVHFLRTQPPAEPVRQEESLVQRYHSGYRECLSQATHFLRSSPGICVGKKAYLMERICHCMEKITAQPRWELPTGGPFTNPAYGRTAALPRRYARDALASCSLPLGPTAAAAWPGSSLPLGAPACVLHQAPSFPAGHRLQTLTPSRPQPETCNKEARDKLNTTQNSAGQSQELNVWRPWP</sequence>
<dbReference type="InterPro" id="IPR036638">
    <property type="entry name" value="HLH_DNA-bd_sf"/>
</dbReference>
<dbReference type="GO" id="GO:0046983">
    <property type="term" value="F:protein dimerization activity"/>
    <property type="evidence" value="ECO:0007669"/>
    <property type="project" value="InterPro"/>
</dbReference>
<reference evidence="10" key="2">
    <citation type="journal article" date="2013" name="Nat. Genet.">
        <title>The draft genomes of soft-shell turtle and green sea turtle yield insights into the development and evolution of the turtle-specific body plan.</title>
        <authorList>
            <person name="Wang Z."/>
            <person name="Pascual-Anaya J."/>
            <person name="Zadissa A."/>
            <person name="Li W."/>
            <person name="Niimura Y."/>
            <person name="Huang Z."/>
            <person name="Li C."/>
            <person name="White S."/>
            <person name="Xiong Z."/>
            <person name="Fang D."/>
            <person name="Wang B."/>
            <person name="Ming Y."/>
            <person name="Chen Y."/>
            <person name="Zheng Y."/>
            <person name="Kuraku S."/>
            <person name="Pignatelli M."/>
            <person name="Herrero J."/>
            <person name="Beal K."/>
            <person name="Nozawa M."/>
            <person name="Li Q."/>
            <person name="Wang J."/>
            <person name="Zhang H."/>
            <person name="Yu L."/>
            <person name="Shigenobu S."/>
            <person name="Wang J."/>
            <person name="Liu J."/>
            <person name="Flicek P."/>
            <person name="Searle S."/>
            <person name="Wang J."/>
            <person name="Kuratani S."/>
            <person name="Yin Y."/>
            <person name="Aken B."/>
            <person name="Zhang G."/>
            <person name="Irie N."/>
        </authorList>
    </citation>
    <scope>NUCLEOTIDE SEQUENCE [LARGE SCALE GENOMIC DNA]</scope>
    <source>
        <strain evidence="10">Daiwa-1</strain>
    </source>
</reference>
<dbReference type="InterPro" id="IPR011598">
    <property type="entry name" value="bHLH_dom"/>
</dbReference>
<evidence type="ECO:0000259" key="8">
    <source>
        <dbReference type="PROSITE" id="PS51054"/>
    </source>
</evidence>
<accession>K7FCN5</accession>
<dbReference type="SUPFAM" id="SSF158457">
    <property type="entry name" value="Orange domain-like"/>
    <property type="match status" value="1"/>
</dbReference>
<dbReference type="PROSITE" id="PS51054">
    <property type="entry name" value="ORANGE"/>
    <property type="match status" value="1"/>
</dbReference>
<evidence type="ECO:0000313" key="9">
    <source>
        <dbReference type="Ensembl" id="ENSPSIP00000005795.1"/>
    </source>
</evidence>
<dbReference type="SUPFAM" id="SSF47459">
    <property type="entry name" value="HLH, helix-loop-helix DNA-binding domain"/>
    <property type="match status" value="1"/>
</dbReference>
<dbReference type="GO" id="GO:0006355">
    <property type="term" value="P:regulation of DNA-templated transcription"/>
    <property type="evidence" value="ECO:0007669"/>
    <property type="project" value="InterPro"/>
</dbReference>
<evidence type="ECO:0000256" key="5">
    <source>
        <dbReference type="ARBA" id="ARBA00023242"/>
    </source>
</evidence>
<protein>
    <submittedName>
        <fullName evidence="9">Uncharacterized protein</fullName>
    </submittedName>
</protein>
<keyword evidence="10" id="KW-1185">Reference proteome</keyword>
<reference evidence="9" key="3">
    <citation type="submission" date="2025-08" db="UniProtKB">
        <authorList>
            <consortium name="Ensembl"/>
        </authorList>
    </citation>
    <scope>IDENTIFICATION</scope>
</reference>
<dbReference type="Gene3D" id="4.10.280.10">
    <property type="entry name" value="Helix-loop-helix DNA-binding domain"/>
    <property type="match status" value="1"/>
</dbReference>
<feature type="compositionally biased region" description="Polar residues" evidence="6">
    <location>
        <begin position="203"/>
        <end position="215"/>
    </location>
</feature>
<dbReference type="eggNOG" id="KOG4304">
    <property type="taxonomic scope" value="Eukaryota"/>
</dbReference>
<dbReference type="InterPro" id="IPR003650">
    <property type="entry name" value="Orange_dom"/>
</dbReference>
<evidence type="ECO:0000256" key="2">
    <source>
        <dbReference type="ARBA" id="ARBA00022491"/>
    </source>
</evidence>
<keyword evidence="3" id="KW-0805">Transcription regulation</keyword>
<dbReference type="AlphaFoldDB" id="K7FCN5"/>
<evidence type="ECO:0000256" key="1">
    <source>
        <dbReference type="ARBA" id="ARBA00004123"/>
    </source>
</evidence>
<dbReference type="EMBL" id="AGCU01040316">
    <property type="status" value="NOT_ANNOTATED_CDS"/>
    <property type="molecule type" value="Genomic_DNA"/>
</dbReference>
<feature type="domain" description="BHLH" evidence="7">
    <location>
        <begin position="1"/>
        <end position="50"/>
    </location>
</feature>
<reference evidence="9" key="4">
    <citation type="submission" date="2025-09" db="UniProtKB">
        <authorList>
            <consortium name="Ensembl"/>
        </authorList>
    </citation>
    <scope>IDENTIFICATION</scope>
</reference>
<evidence type="ECO:0000256" key="6">
    <source>
        <dbReference type="SAM" id="MobiDB-lite"/>
    </source>
</evidence>
<dbReference type="Pfam" id="PF00010">
    <property type="entry name" value="HLH"/>
    <property type="match status" value="1"/>
</dbReference>
<evidence type="ECO:0000256" key="4">
    <source>
        <dbReference type="ARBA" id="ARBA00023163"/>
    </source>
</evidence>
<evidence type="ECO:0000313" key="10">
    <source>
        <dbReference type="Proteomes" id="UP000007267"/>
    </source>
</evidence>
<keyword evidence="4" id="KW-0804">Transcription</keyword>
<evidence type="ECO:0000259" key="7">
    <source>
        <dbReference type="PROSITE" id="PS50888"/>
    </source>
</evidence>